<comment type="caution">
    <text evidence="1">The sequence shown here is derived from an EMBL/GenBank/DDBJ whole genome shotgun (WGS) entry which is preliminary data.</text>
</comment>
<name>A0A6I2R6K6_FLAPL</name>
<evidence type="ECO:0000313" key="2">
    <source>
        <dbReference type="Proteomes" id="UP000434475"/>
    </source>
</evidence>
<dbReference type="Proteomes" id="UP000434475">
    <property type="component" value="Unassembled WGS sequence"/>
</dbReference>
<protein>
    <submittedName>
        <fullName evidence="1">Uncharacterized protein</fullName>
    </submittedName>
</protein>
<proteinExistence type="predicted"/>
<reference evidence="1 2" key="1">
    <citation type="journal article" date="2019" name="Nat. Med.">
        <title>A library of human gut bacterial isolates paired with longitudinal multiomics data enables mechanistic microbiome research.</title>
        <authorList>
            <person name="Poyet M."/>
            <person name="Groussin M."/>
            <person name="Gibbons S.M."/>
            <person name="Avila-Pacheco J."/>
            <person name="Jiang X."/>
            <person name="Kearney S.M."/>
            <person name="Perrotta A.R."/>
            <person name="Berdy B."/>
            <person name="Zhao S."/>
            <person name="Lieberman T.D."/>
            <person name="Swanson P.K."/>
            <person name="Smith M."/>
            <person name="Roesemann S."/>
            <person name="Alexander J.E."/>
            <person name="Rich S.A."/>
            <person name="Livny J."/>
            <person name="Vlamakis H."/>
            <person name="Clish C."/>
            <person name="Bullock K."/>
            <person name="Deik A."/>
            <person name="Scott J."/>
            <person name="Pierce K.A."/>
            <person name="Xavier R.J."/>
            <person name="Alm E.J."/>
        </authorList>
    </citation>
    <scope>NUCLEOTIDE SEQUENCE [LARGE SCALE GENOMIC DNA]</scope>
    <source>
        <strain evidence="1 2">BIOML-A2</strain>
    </source>
</reference>
<dbReference type="EMBL" id="WKPR01000022">
    <property type="protein sequence ID" value="MSB21409.1"/>
    <property type="molecule type" value="Genomic_DNA"/>
</dbReference>
<dbReference type="AlphaFoldDB" id="A0A6I2R6K6"/>
<dbReference type="RefSeq" id="WP_172697939.1">
    <property type="nucleotide sequence ID" value="NZ_WKPS01000011.1"/>
</dbReference>
<organism evidence="1 2">
    <name type="scientific">Flavonifractor plautii</name>
    <name type="common">Fusobacterium plautii</name>
    <dbReference type="NCBI Taxonomy" id="292800"/>
    <lineage>
        <taxon>Bacteria</taxon>
        <taxon>Bacillati</taxon>
        <taxon>Bacillota</taxon>
        <taxon>Clostridia</taxon>
        <taxon>Eubacteriales</taxon>
        <taxon>Oscillospiraceae</taxon>
        <taxon>Flavonifractor</taxon>
    </lineage>
</organism>
<evidence type="ECO:0000313" key="1">
    <source>
        <dbReference type="EMBL" id="MSB21409.1"/>
    </source>
</evidence>
<accession>A0A6I2R6K6</accession>
<sequence length="166" mass="18817">MDYTMPPPRKQGGKMYISNTTQEQRRIIDSALDGMYFKVRRTHNLLGRVWDDYFGTANQEAISSSEAEHLGELIYTIDDIIWSAALEYALVIGDRDFPGIEPHLRGAEAARKAMEVEKLDSEVFDLTKSLKPEPREALLAKRREIAQLPDDEAAPQLRELLKGKGV</sequence>
<gene>
    <name evidence="1" type="ORF">GKE97_18095</name>
</gene>